<dbReference type="Proteomes" id="UP000267606">
    <property type="component" value="Unassembled WGS sequence"/>
</dbReference>
<dbReference type="EMBL" id="UZAJ01000312">
    <property type="protein sequence ID" value="VDO27112.1"/>
    <property type="molecule type" value="Genomic_DNA"/>
</dbReference>
<evidence type="ECO:0000313" key="3">
    <source>
        <dbReference type="WBParaSite" id="OFLC_0000079701-mRNA-1"/>
    </source>
</evidence>
<reference evidence="3" key="1">
    <citation type="submission" date="2016-06" db="UniProtKB">
        <authorList>
            <consortium name="WormBaseParasite"/>
        </authorList>
    </citation>
    <scope>IDENTIFICATION</scope>
</reference>
<keyword evidence="2" id="KW-1185">Reference proteome</keyword>
<dbReference type="AlphaFoldDB" id="A0A183GZY8"/>
<evidence type="ECO:0000313" key="2">
    <source>
        <dbReference type="Proteomes" id="UP000267606"/>
    </source>
</evidence>
<name>A0A183GZY8_9BILA</name>
<sequence>MDICFIDFLQSNLENCNGAGSAATLRYCTSQMSSSSSFTSRHLLLHPHFFHISSSATTMMDRREPISKLLSSK</sequence>
<organism evidence="3">
    <name type="scientific">Onchocerca flexuosa</name>
    <dbReference type="NCBI Taxonomy" id="387005"/>
    <lineage>
        <taxon>Eukaryota</taxon>
        <taxon>Metazoa</taxon>
        <taxon>Ecdysozoa</taxon>
        <taxon>Nematoda</taxon>
        <taxon>Chromadorea</taxon>
        <taxon>Rhabditida</taxon>
        <taxon>Spirurina</taxon>
        <taxon>Spiruromorpha</taxon>
        <taxon>Filarioidea</taxon>
        <taxon>Onchocercidae</taxon>
        <taxon>Onchocerca</taxon>
    </lineage>
</organism>
<accession>A0A183GZY8</accession>
<proteinExistence type="predicted"/>
<reference evidence="1 2" key="2">
    <citation type="submission" date="2018-11" db="EMBL/GenBank/DDBJ databases">
        <authorList>
            <consortium name="Pathogen Informatics"/>
        </authorList>
    </citation>
    <scope>NUCLEOTIDE SEQUENCE [LARGE SCALE GENOMIC DNA]</scope>
</reference>
<evidence type="ECO:0000313" key="1">
    <source>
        <dbReference type="EMBL" id="VDO27112.1"/>
    </source>
</evidence>
<protein>
    <submittedName>
        <fullName evidence="3">Ovule protein</fullName>
    </submittedName>
</protein>
<gene>
    <name evidence="1" type="ORF">OFLC_LOCUS798</name>
</gene>
<dbReference type="WBParaSite" id="OFLC_0000079701-mRNA-1">
    <property type="protein sequence ID" value="OFLC_0000079701-mRNA-1"/>
    <property type="gene ID" value="OFLC_0000079701"/>
</dbReference>